<dbReference type="InterPro" id="IPR050627">
    <property type="entry name" value="Nitroreductase/BluB"/>
</dbReference>
<gene>
    <name evidence="1" type="ORF">RMCB_2508</name>
</gene>
<dbReference type="PANTHER" id="PTHR23026">
    <property type="entry name" value="NADPH NITROREDUCTASE"/>
    <property type="match status" value="1"/>
</dbReference>
<dbReference type="Proteomes" id="UP000069620">
    <property type="component" value="Unassembled WGS sequence"/>
</dbReference>
<name>A0A117I5D8_9MYCO</name>
<proteinExistence type="predicted"/>
<dbReference type="RefSeq" id="WP_062829045.1">
    <property type="nucleotide sequence ID" value="NZ_BCSX01000023.1"/>
</dbReference>
<dbReference type="EMBL" id="BCSX01000023">
    <property type="protein sequence ID" value="GAS88412.1"/>
    <property type="molecule type" value="Genomic_DNA"/>
</dbReference>
<reference evidence="2" key="2">
    <citation type="submission" date="2016-02" db="EMBL/GenBank/DDBJ databases">
        <title>Draft genome sequence of five rapidly growing Mycobacterium species.</title>
        <authorList>
            <person name="Katahira K."/>
            <person name="Gotou Y."/>
            <person name="Iida K."/>
            <person name="Ogura Y."/>
            <person name="Hayashi T."/>
        </authorList>
    </citation>
    <scope>NUCLEOTIDE SEQUENCE [LARGE SCALE GENOMIC DNA]</scope>
    <source>
        <strain evidence="2">JCM15654</strain>
    </source>
</reference>
<accession>A0A117I5D8</accession>
<dbReference type="PANTHER" id="PTHR23026:SF123">
    <property type="entry name" value="NAD(P)H NITROREDUCTASE RV3131-RELATED"/>
    <property type="match status" value="1"/>
</dbReference>
<dbReference type="Gene3D" id="3.40.109.10">
    <property type="entry name" value="NADH Oxidase"/>
    <property type="match status" value="1"/>
</dbReference>
<dbReference type="NCBIfam" id="NF047509">
    <property type="entry name" value="Rv3131_FMN_oxido"/>
    <property type="match status" value="1"/>
</dbReference>
<comment type="caution">
    <text evidence="1">The sequence shown here is derived from an EMBL/GenBank/DDBJ whole genome shotgun (WGS) entry which is preliminary data.</text>
</comment>
<dbReference type="GO" id="GO:0016491">
    <property type="term" value="F:oxidoreductase activity"/>
    <property type="evidence" value="ECO:0007669"/>
    <property type="project" value="InterPro"/>
</dbReference>
<dbReference type="OrthoDB" id="8156917at2"/>
<keyword evidence="2" id="KW-1185">Reference proteome</keyword>
<dbReference type="AlphaFoldDB" id="A0A117I5D8"/>
<organism evidence="1 2">
    <name type="scientific">Mycolicibacterium brisbanense</name>
    <dbReference type="NCBI Taxonomy" id="146020"/>
    <lineage>
        <taxon>Bacteria</taxon>
        <taxon>Bacillati</taxon>
        <taxon>Actinomycetota</taxon>
        <taxon>Actinomycetes</taxon>
        <taxon>Mycobacteriales</taxon>
        <taxon>Mycobacteriaceae</taxon>
        <taxon>Mycolicibacterium</taxon>
    </lineage>
</organism>
<dbReference type="STRING" id="146020.RMCB_2508"/>
<sequence>MTDQTTQRAAFGTTDLAAIVGLACRAPSLHNSQPWRCDYEAGTLRLFADHGRVGPHTDSTGREVILSCGAMLDHLQVASAFYGWHPLIDRCPGQEDQDYLASISFHDADAVTEHEHALGEAISIRRTDRLAFAAPEPWAELHRLLETLADGTGVSLDIIDESGRPALADVSRRTEQYRREDASYRYELLWWAGHSRMDDGLSTGVLPSTVEASHVDIARDFPTYGVGDRRPQVDSDHSKVVVLSTFDDSRESTLRCGEVLSRVLLECTAAGFATCPLTHMIEVHASREMVRAITGRNTEPQVLVRVGLAPETNPVPGRTPRRAVSDILHVR</sequence>
<evidence type="ECO:0008006" key="3">
    <source>
        <dbReference type="Google" id="ProtNLM"/>
    </source>
</evidence>
<reference evidence="2" key="1">
    <citation type="journal article" date="2016" name="Genome Announc.">
        <title>Draft Genome Sequences of Five Rapidly Growing Mycobacterium Species, M. thermoresistibile, M. fortuitum subsp. acetamidolyticum, M. canariasense, M. brisbanense, and M. novocastrense.</title>
        <authorList>
            <person name="Katahira K."/>
            <person name="Ogura Y."/>
            <person name="Gotoh Y."/>
            <person name="Hayashi T."/>
        </authorList>
    </citation>
    <scope>NUCLEOTIDE SEQUENCE [LARGE SCALE GENOMIC DNA]</scope>
    <source>
        <strain evidence="2">JCM15654</strain>
    </source>
</reference>
<dbReference type="InterPro" id="IPR000415">
    <property type="entry name" value="Nitroreductase-like"/>
</dbReference>
<dbReference type="SUPFAM" id="SSF55469">
    <property type="entry name" value="FMN-dependent nitroreductase-like"/>
    <property type="match status" value="1"/>
</dbReference>
<protein>
    <recommendedName>
        <fullName evidence="3">NAD(P)H nitroreductase</fullName>
    </recommendedName>
</protein>
<evidence type="ECO:0000313" key="1">
    <source>
        <dbReference type="EMBL" id="GAS88412.1"/>
    </source>
</evidence>
<evidence type="ECO:0000313" key="2">
    <source>
        <dbReference type="Proteomes" id="UP000069620"/>
    </source>
</evidence>